<evidence type="ECO:0000256" key="6">
    <source>
        <dbReference type="ARBA" id="ARBA00038347"/>
    </source>
</evidence>
<feature type="transmembrane region" description="Helical" evidence="8">
    <location>
        <begin position="253"/>
        <end position="272"/>
    </location>
</feature>
<name>A0A060T673_BLAAD</name>
<evidence type="ECO:0000256" key="4">
    <source>
        <dbReference type="ARBA" id="ARBA00022989"/>
    </source>
</evidence>
<dbReference type="PhylomeDB" id="A0A060T673"/>
<dbReference type="AlphaFoldDB" id="A0A060T673"/>
<dbReference type="GO" id="GO:0022857">
    <property type="term" value="F:transmembrane transporter activity"/>
    <property type="evidence" value="ECO:0007669"/>
    <property type="project" value="InterPro"/>
</dbReference>
<dbReference type="PANTHER" id="PTHR23502">
    <property type="entry name" value="MAJOR FACILITATOR SUPERFAMILY"/>
    <property type="match status" value="1"/>
</dbReference>
<dbReference type="GO" id="GO:0005886">
    <property type="term" value="C:plasma membrane"/>
    <property type="evidence" value="ECO:0007669"/>
    <property type="project" value="TreeGrafter"/>
</dbReference>
<organism evidence="10">
    <name type="scientific">Blastobotrys adeninivorans</name>
    <name type="common">Yeast</name>
    <name type="synonym">Arxula adeninivorans</name>
    <dbReference type="NCBI Taxonomy" id="409370"/>
    <lineage>
        <taxon>Eukaryota</taxon>
        <taxon>Fungi</taxon>
        <taxon>Dikarya</taxon>
        <taxon>Ascomycota</taxon>
        <taxon>Saccharomycotina</taxon>
        <taxon>Dipodascomycetes</taxon>
        <taxon>Dipodascales</taxon>
        <taxon>Trichomonascaceae</taxon>
        <taxon>Blastobotrys</taxon>
    </lineage>
</organism>
<feature type="region of interest" description="Disordered" evidence="7">
    <location>
        <begin position="555"/>
        <end position="591"/>
    </location>
</feature>
<keyword evidence="3 8" id="KW-0812">Transmembrane</keyword>
<gene>
    <name evidence="10" type="ORF">GNLVRS02_ARAD1B13662g</name>
</gene>
<feature type="transmembrane region" description="Helical" evidence="8">
    <location>
        <begin position="97"/>
        <end position="121"/>
    </location>
</feature>
<dbReference type="Gene3D" id="1.20.1720.10">
    <property type="entry name" value="Multidrug resistance protein D"/>
    <property type="match status" value="1"/>
</dbReference>
<feature type="compositionally biased region" description="Low complexity" evidence="7">
    <location>
        <begin position="46"/>
        <end position="55"/>
    </location>
</feature>
<comment type="subcellular location">
    <subcellularLocation>
        <location evidence="1">Membrane</location>
        <topology evidence="1">Multi-pass membrane protein</topology>
    </subcellularLocation>
</comment>
<feature type="transmembrane region" description="Helical" evidence="8">
    <location>
        <begin position="375"/>
        <end position="396"/>
    </location>
</feature>
<dbReference type="InterPro" id="IPR036259">
    <property type="entry name" value="MFS_trans_sf"/>
</dbReference>
<evidence type="ECO:0000256" key="1">
    <source>
        <dbReference type="ARBA" id="ARBA00004141"/>
    </source>
</evidence>
<feature type="transmembrane region" description="Helical" evidence="8">
    <location>
        <begin position="500"/>
        <end position="517"/>
    </location>
</feature>
<sequence>MSTERSDGPENGLEVQTPRPLTNDTPGTGEDTEEIKPNDNEGEHPQTVSSSSISRTISKQVSRISRMTGLSQTQTNTDLTTVPTEKYSVFTTAEKRIYVLMAAWIAFLSPLSSNIYTPALATIADDLHTTSTLINLTVTTYLVFQGIAPTFIGAFSDSSGRRPAYLVAFFLYECACLGLALQHSYAALLVLRCLQSAGSSGTVALAAGMVADMVTSEERGSYVGYTQVVTLLGPSLSPIIGGLLSQYLGWKSIFWFLFIFGGCLTVFCILFLPETGRKVVGNGSIPPQKWNYSLSTHIRLRKLQKEGIYIDYEKRDELARQRKLRFPNPLGTLKILFNKGPAIILFAVGWIFTCFMTVNVSMSELFKTNYGYDDVMVGVMYLPLGGAGIISTFTTGRLQDWNYRRHAKKTGFPLSKNRQMDLTNFPIERARLEIAFPFLILACAGFIGFGWIMEAKTSVAGPVVMLAVIGYTVMSAFSCLSALIVDLYRDRAATATAANNLVRCLLGAAGTGFISPMIQAWGIGWACTFMSLVWLVIFPPFLVLLYYRGQKWRQQDKQRKLERERNRQTPAKTEDGPDTESDGQNNTQNSA</sequence>
<feature type="transmembrane region" description="Helical" evidence="8">
    <location>
        <begin position="164"/>
        <end position="181"/>
    </location>
</feature>
<feature type="transmembrane region" description="Helical" evidence="8">
    <location>
        <begin position="133"/>
        <end position="152"/>
    </location>
</feature>
<dbReference type="EMBL" id="HG937692">
    <property type="protein sequence ID" value="CDP36468.1"/>
    <property type="molecule type" value="Genomic_DNA"/>
</dbReference>
<keyword evidence="5 8" id="KW-0472">Membrane</keyword>
<dbReference type="Pfam" id="PF07690">
    <property type="entry name" value="MFS_1"/>
    <property type="match status" value="1"/>
</dbReference>
<evidence type="ECO:0000256" key="8">
    <source>
        <dbReference type="SAM" id="Phobius"/>
    </source>
</evidence>
<protein>
    <submittedName>
        <fullName evidence="10">ARAD1B13662p</fullName>
    </submittedName>
</protein>
<dbReference type="CDD" id="cd17323">
    <property type="entry name" value="MFS_Tpo1_MDR_like"/>
    <property type="match status" value="1"/>
</dbReference>
<dbReference type="FunFam" id="1.20.1720.10:FF:000009">
    <property type="entry name" value="MFS multidrug transporter"/>
    <property type="match status" value="1"/>
</dbReference>
<evidence type="ECO:0000313" key="10">
    <source>
        <dbReference type="EMBL" id="CDP36468.1"/>
    </source>
</evidence>
<dbReference type="SUPFAM" id="SSF103473">
    <property type="entry name" value="MFS general substrate transporter"/>
    <property type="match status" value="1"/>
</dbReference>
<feature type="compositionally biased region" description="Basic and acidic residues" evidence="7">
    <location>
        <begin position="34"/>
        <end position="44"/>
    </location>
</feature>
<dbReference type="InterPro" id="IPR020846">
    <property type="entry name" value="MFS_dom"/>
</dbReference>
<comment type="similarity">
    <text evidence="6">Belongs to the major facilitator superfamily. CAR1 family.</text>
</comment>
<dbReference type="PROSITE" id="PS50850">
    <property type="entry name" value="MFS"/>
    <property type="match status" value="1"/>
</dbReference>
<accession>A0A060T673</accession>
<feature type="transmembrane region" description="Helical" evidence="8">
    <location>
        <begin position="434"/>
        <end position="453"/>
    </location>
</feature>
<proteinExistence type="inferred from homology"/>
<dbReference type="InterPro" id="IPR011701">
    <property type="entry name" value="MFS"/>
</dbReference>
<feature type="domain" description="Major facilitator superfamily (MFS) profile" evidence="9">
    <location>
        <begin position="98"/>
        <end position="551"/>
    </location>
</feature>
<feature type="transmembrane region" description="Helical" evidence="8">
    <location>
        <begin position="342"/>
        <end position="363"/>
    </location>
</feature>
<evidence type="ECO:0000256" key="2">
    <source>
        <dbReference type="ARBA" id="ARBA00022448"/>
    </source>
</evidence>
<dbReference type="PANTHER" id="PTHR23502:SF51">
    <property type="entry name" value="QUINIDINE RESISTANCE PROTEIN 1-RELATED"/>
    <property type="match status" value="1"/>
</dbReference>
<dbReference type="Gene3D" id="1.20.1250.20">
    <property type="entry name" value="MFS general substrate transporter like domains"/>
    <property type="match status" value="1"/>
</dbReference>
<evidence type="ECO:0000256" key="3">
    <source>
        <dbReference type="ARBA" id="ARBA00022692"/>
    </source>
</evidence>
<feature type="transmembrane region" description="Helical" evidence="8">
    <location>
        <begin position="523"/>
        <end position="547"/>
    </location>
</feature>
<feature type="compositionally biased region" description="Polar residues" evidence="7">
    <location>
        <begin position="582"/>
        <end position="591"/>
    </location>
</feature>
<evidence type="ECO:0000256" key="5">
    <source>
        <dbReference type="ARBA" id="ARBA00023136"/>
    </source>
</evidence>
<reference evidence="10" key="1">
    <citation type="submission" date="2014-02" db="EMBL/GenBank/DDBJ databases">
        <authorList>
            <person name="Genoscope - CEA"/>
        </authorList>
    </citation>
    <scope>NUCLEOTIDE SEQUENCE</scope>
    <source>
        <strain evidence="10">LS3</strain>
    </source>
</reference>
<keyword evidence="2" id="KW-0813">Transport</keyword>
<feature type="transmembrane region" description="Helical" evidence="8">
    <location>
        <begin position="459"/>
        <end position="488"/>
    </location>
</feature>
<feature type="region of interest" description="Disordered" evidence="7">
    <location>
        <begin position="1"/>
        <end position="55"/>
    </location>
</feature>
<evidence type="ECO:0000259" key="9">
    <source>
        <dbReference type="PROSITE" id="PS50850"/>
    </source>
</evidence>
<feature type="compositionally biased region" description="Basic and acidic residues" evidence="7">
    <location>
        <begin position="555"/>
        <end position="575"/>
    </location>
</feature>
<keyword evidence="4 8" id="KW-1133">Transmembrane helix</keyword>
<reference evidence="10" key="2">
    <citation type="submission" date="2014-06" db="EMBL/GenBank/DDBJ databases">
        <title>The complete genome of Blastobotrys (Arxula) adeninivorans LS3 - a yeast of biotechnological interest.</title>
        <authorList>
            <person name="Kunze G."/>
            <person name="Gaillardin C."/>
            <person name="Czernicka M."/>
            <person name="Durrens P."/>
            <person name="Martin T."/>
            <person name="Boer E."/>
            <person name="Gabaldon T."/>
            <person name="Cruz J."/>
            <person name="Talla E."/>
            <person name="Marck C."/>
            <person name="Goffeau A."/>
            <person name="Barbe V."/>
            <person name="Baret P."/>
            <person name="Baronian K."/>
            <person name="Beier S."/>
            <person name="Bleykasten C."/>
            <person name="Bode R."/>
            <person name="Casaregola S."/>
            <person name="Despons L."/>
            <person name="Fairhead C."/>
            <person name="Giersberg M."/>
            <person name="Gierski P."/>
            <person name="Hahnel U."/>
            <person name="Hartmann A."/>
            <person name="Jankowska D."/>
            <person name="Jubin C."/>
            <person name="Jung P."/>
            <person name="Lafontaine I."/>
            <person name="Leh-Louis V."/>
            <person name="Lemaire M."/>
            <person name="Marcet-Houben M."/>
            <person name="Mascher M."/>
            <person name="Morel G."/>
            <person name="Richard G.-F."/>
            <person name="Riechen J."/>
            <person name="Sacerdot C."/>
            <person name="Sarkar A."/>
            <person name="Savel G."/>
            <person name="Schacherer J."/>
            <person name="Sherman D."/>
            <person name="Straub M.-L."/>
            <person name="Stein N."/>
            <person name="Thierry A."/>
            <person name="Trautwein-Schult A."/>
            <person name="Westhof E."/>
            <person name="Worch S."/>
            <person name="Dujon B."/>
            <person name="Souciet J.-L."/>
            <person name="Wincker P."/>
            <person name="Scholz U."/>
            <person name="Neuveglise N."/>
        </authorList>
    </citation>
    <scope>NUCLEOTIDE SEQUENCE</scope>
    <source>
        <strain evidence="10">LS3</strain>
    </source>
</reference>
<evidence type="ECO:0000256" key="7">
    <source>
        <dbReference type="SAM" id="MobiDB-lite"/>
    </source>
</evidence>